<gene>
    <name evidence="1" type="ORF">BJF92_19245</name>
</gene>
<dbReference type="STRING" id="1672749.BJF92_19245"/>
<proteinExistence type="predicted"/>
<dbReference type="AlphaFoldDB" id="A0A1Q9AGS1"/>
<protein>
    <submittedName>
        <fullName evidence="1">Uncharacterized protein</fullName>
    </submittedName>
</protein>
<dbReference type="Proteomes" id="UP000186143">
    <property type="component" value="Unassembled WGS sequence"/>
</dbReference>
<evidence type="ECO:0000313" key="1">
    <source>
        <dbReference type="EMBL" id="OLP54415.1"/>
    </source>
</evidence>
<dbReference type="EMBL" id="MKIO01000034">
    <property type="protein sequence ID" value="OLP54415.1"/>
    <property type="molecule type" value="Genomic_DNA"/>
</dbReference>
<organism evidence="1 2">
    <name type="scientific">Xaviernesmea rhizosphaerae</name>
    <dbReference type="NCBI Taxonomy" id="1672749"/>
    <lineage>
        <taxon>Bacteria</taxon>
        <taxon>Pseudomonadati</taxon>
        <taxon>Pseudomonadota</taxon>
        <taxon>Alphaproteobacteria</taxon>
        <taxon>Hyphomicrobiales</taxon>
        <taxon>Rhizobiaceae</taxon>
        <taxon>Rhizobium/Agrobacterium group</taxon>
        <taxon>Xaviernesmea</taxon>
    </lineage>
</organism>
<dbReference type="OrthoDB" id="8387835at2"/>
<sequence length="61" mass="7182">MDHGSRPKQRSALRLIEPELTLARRGDGPDPRMVELARLLARRAAREVYEEQMRERRPTRS</sequence>
<name>A0A1Q9AGS1_9HYPH</name>
<evidence type="ECO:0000313" key="2">
    <source>
        <dbReference type="Proteomes" id="UP000186143"/>
    </source>
</evidence>
<reference evidence="1 2" key="1">
    <citation type="submission" date="2016-09" db="EMBL/GenBank/DDBJ databases">
        <title>Rhizobium sp. nov., a novel species isolated from the rice rhizosphere.</title>
        <authorList>
            <person name="Zhao J."/>
            <person name="Zhang X."/>
        </authorList>
    </citation>
    <scope>NUCLEOTIDE SEQUENCE [LARGE SCALE GENOMIC DNA]</scope>
    <source>
        <strain evidence="1 2">MH17</strain>
    </source>
</reference>
<accession>A0A1Q9AGS1</accession>
<comment type="caution">
    <text evidence="1">The sequence shown here is derived from an EMBL/GenBank/DDBJ whole genome shotgun (WGS) entry which is preliminary data.</text>
</comment>